<evidence type="ECO:0000313" key="2">
    <source>
        <dbReference type="EMBL" id="QHU79739.1"/>
    </source>
</evidence>
<protein>
    <submittedName>
        <fullName evidence="2">Eukaryotic translation initiation factor 4B1</fullName>
    </submittedName>
</protein>
<feature type="compositionally biased region" description="Basic and acidic residues" evidence="1">
    <location>
        <begin position="61"/>
        <end position="87"/>
    </location>
</feature>
<organism evidence="2">
    <name type="scientific">Oryza coarctata</name>
    <name type="common">Wild rice</name>
    <name type="synonym">Porteresia coarctata</name>
    <dbReference type="NCBI Taxonomy" id="77588"/>
    <lineage>
        <taxon>Eukaryota</taxon>
        <taxon>Viridiplantae</taxon>
        <taxon>Streptophyta</taxon>
        <taxon>Embryophyta</taxon>
        <taxon>Tracheophyta</taxon>
        <taxon>Spermatophyta</taxon>
        <taxon>Magnoliopsida</taxon>
        <taxon>Liliopsida</taxon>
        <taxon>Poales</taxon>
        <taxon>Poaceae</taxon>
        <taxon>BOP clade</taxon>
        <taxon>Oryzoideae</taxon>
        <taxon>Oryzeae</taxon>
        <taxon>Oryzinae</taxon>
        <taxon>Oryza</taxon>
    </lineage>
</organism>
<sequence>MDRESGGGAKATRRFSFSWADEVEREEAAQQQEDDEENQPPPRRGGETEVQTKENPFGTARPREVVLGEKGVDRRARNRDRELDEASSRSSAIRSRSHVHGSKRHGWDAPVTARRHEDSTPASRRMISAPPVSYGSAWGGKRKCTGQDEPSRQVRPVADHCQRVFSQLNIGEGGEFSRRSSSRVAAQSVPTESKQATLQLWIID</sequence>
<name>A0A6C0MB89_ORYCO</name>
<feature type="region of interest" description="Disordered" evidence="1">
    <location>
        <begin position="1"/>
        <end position="155"/>
    </location>
</feature>
<feature type="compositionally biased region" description="Basic residues" evidence="1">
    <location>
        <begin position="95"/>
        <end position="104"/>
    </location>
</feature>
<dbReference type="Pfam" id="PF06273">
    <property type="entry name" value="eIF-4B"/>
    <property type="match status" value="1"/>
</dbReference>
<dbReference type="EMBL" id="MN552426">
    <property type="protein sequence ID" value="QHU79739.1"/>
    <property type="molecule type" value="Genomic_DNA"/>
</dbReference>
<dbReference type="GO" id="GO:0003743">
    <property type="term" value="F:translation initiation factor activity"/>
    <property type="evidence" value="ECO:0007669"/>
    <property type="project" value="UniProtKB-KW"/>
</dbReference>
<dbReference type="InterPro" id="IPR010433">
    <property type="entry name" value="EIF-4B_pln"/>
</dbReference>
<proteinExistence type="predicted"/>
<keyword evidence="2" id="KW-0396">Initiation factor</keyword>
<feature type="compositionally biased region" description="Basic and acidic residues" evidence="1">
    <location>
        <begin position="145"/>
        <end position="155"/>
    </location>
</feature>
<evidence type="ECO:0000256" key="1">
    <source>
        <dbReference type="SAM" id="MobiDB-lite"/>
    </source>
</evidence>
<reference evidence="2" key="1">
    <citation type="submission" date="2019-10" db="EMBL/GenBank/DDBJ databases">
        <authorList>
            <person name="Venkataraman G."/>
            <person name="Kumaresan K."/>
            <person name="Somasundaram S."/>
            <person name="Parida A.K."/>
        </authorList>
    </citation>
    <scope>NUCLEOTIDE SEQUENCE</scope>
</reference>
<dbReference type="AlphaFoldDB" id="A0A6C0MB89"/>
<keyword evidence="2" id="KW-0648">Protein biosynthesis</keyword>
<accession>A0A6C0MB89</accession>